<dbReference type="InterPro" id="IPR011335">
    <property type="entry name" value="Restrct_endonuc-II-like"/>
</dbReference>
<evidence type="ECO:0000256" key="1">
    <source>
        <dbReference type="SAM" id="MobiDB-lite"/>
    </source>
</evidence>
<evidence type="ECO:0000259" key="2">
    <source>
        <dbReference type="Pfam" id="PF09588"/>
    </source>
</evidence>
<dbReference type="RefSeq" id="WP_340524159.1">
    <property type="nucleotide sequence ID" value="NZ_FMSH01000154.1"/>
</dbReference>
<proteinExistence type="predicted"/>
<dbReference type="InterPro" id="IPR019080">
    <property type="entry name" value="YqaJ_viral_recombinase"/>
</dbReference>
<evidence type="ECO:0000313" key="3">
    <source>
        <dbReference type="EMBL" id="SCU75571.1"/>
    </source>
</evidence>
<dbReference type="EMBL" id="FMSH01000154">
    <property type="protein sequence ID" value="SCU75571.1"/>
    <property type="molecule type" value="Genomic_DNA"/>
</dbReference>
<dbReference type="PIRSF" id="PIRSF028503">
    <property type="entry name" value="UCP028503"/>
    <property type="match status" value="1"/>
</dbReference>
<sequence length="557" mass="61530">MTERMIHSLVQGSQEWLAHRANYWNASDAPAMMGVSPYKTRSELLHEKATGVTPDIDERTQRLFDDGHRFEALCRPLAEQIIGADLYPVSVTFGKLAASLDGLTMAEDVQWEHKSINNEIRAAAETADLPVYYHVQMEHQAIASGAEKTLFQASAWDAEGNLIEERHFWYESDPELRQRIIDGWIQFERDLAEYVPQAVEVKPLGRTPETLPALLVEVTGRVTASNLREYREHALTVFAGINRELSSDQDFADAEKTVKWCGMVEERLAAAKQHALSQTASIDELFRTIDDISAEARRVRLDLDKLVTRRKVEVKEAIIKGGRDAFAAHVQALKDETRGVFVQMGMPDFAAAVKGKRSVASIQDAVDTLLANSKIEADAAAKRIRDNIAFLDGAIAGYEFLFADRVGLAAKQLDDLKLVVSSRIATHKAEEQRKEDEQRARIQEEERAKAEAAAKAVAPAPAAVGTPMPQAQSAMWIAPAPLMPSPRAIHDGPPTLRLGQINERLAPIALTAEGLATLGFKHAATDKAAKLYHEGDFELICAALTRHIEAALRKQAA</sequence>
<dbReference type="AlphaFoldDB" id="A0A1K0J910"/>
<dbReference type="Pfam" id="PF09588">
    <property type="entry name" value="YqaJ"/>
    <property type="match status" value="1"/>
</dbReference>
<feature type="domain" description="YqaJ viral recombinase" evidence="2">
    <location>
        <begin position="15"/>
        <end position="147"/>
    </location>
</feature>
<dbReference type="InterPro" id="IPR011604">
    <property type="entry name" value="PDDEXK-like_dom_sf"/>
</dbReference>
<name>A0A1K0J910_CUPNE</name>
<dbReference type="InterPro" id="IPR016889">
    <property type="entry name" value="UCP028503"/>
</dbReference>
<organism evidence="3">
    <name type="scientific">Cupriavidus necator</name>
    <name type="common">Alcaligenes eutrophus</name>
    <name type="synonym">Ralstonia eutropha</name>
    <dbReference type="NCBI Taxonomy" id="106590"/>
    <lineage>
        <taxon>Bacteria</taxon>
        <taxon>Pseudomonadati</taxon>
        <taxon>Pseudomonadota</taxon>
        <taxon>Betaproteobacteria</taxon>
        <taxon>Burkholderiales</taxon>
        <taxon>Burkholderiaceae</taxon>
        <taxon>Cupriavidus</taxon>
    </lineage>
</organism>
<dbReference type="InterPro" id="IPR017482">
    <property type="entry name" value="Lambda-type_endonuclease"/>
</dbReference>
<feature type="region of interest" description="Disordered" evidence="1">
    <location>
        <begin position="428"/>
        <end position="447"/>
    </location>
</feature>
<dbReference type="SUPFAM" id="SSF52980">
    <property type="entry name" value="Restriction endonuclease-like"/>
    <property type="match status" value="1"/>
</dbReference>
<dbReference type="NCBIfam" id="TIGR03033">
    <property type="entry name" value="phage_rel_nuc"/>
    <property type="match status" value="1"/>
</dbReference>
<protein>
    <recommendedName>
        <fullName evidence="2">YqaJ viral recombinase domain-containing protein</fullName>
    </recommendedName>
</protein>
<accession>A0A1K0J910</accession>
<gene>
    <name evidence="3" type="ORF">CNECB9_2370145</name>
</gene>
<dbReference type="Gene3D" id="3.90.320.10">
    <property type="match status" value="1"/>
</dbReference>
<reference evidence="3" key="1">
    <citation type="submission" date="2016-09" db="EMBL/GenBank/DDBJ databases">
        <authorList>
            <person name="Capua I."/>
            <person name="De Benedictis P."/>
            <person name="Joannis T."/>
            <person name="Lombin L.H."/>
            <person name="Cattoli G."/>
        </authorList>
    </citation>
    <scope>NUCLEOTIDE SEQUENCE</scope>
    <source>
        <strain evidence="3">B9</strain>
    </source>
</reference>